<evidence type="ECO:0000256" key="1">
    <source>
        <dbReference type="ARBA" id="ARBA00005260"/>
    </source>
</evidence>
<gene>
    <name evidence="2" type="ORF">MESMUL_12820</name>
</gene>
<name>A0A388SC94_9BURK</name>
<dbReference type="GO" id="GO:0003677">
    <property type="term" value="F:DNA binding"/>
    <property type="evidence" value="ECO:0007669"/>
    <property type="project" value="InterPro"/>
</dbReference>
<dbReference type="PANTHER" id="PTHR33677">
    <property type="entry name" value="TRANSCRIPTIONAL REPRESSOR FRMR-RELATED"/>
    <property type="match status" value="1"/>
</dbReference>
<evidence type="ECO:0000313" key="3">
    <source>
        <dbReference type="Proteomes" id="UP000266091"/>
    </source>
</evidence>
<comment type="caution">
    <text evidence="2">The sequence shown here is derived from an EMBL/GenBank/DDBJ whole genome shotgun (WGS) entry which is preliminary data.</text>
</comment>
<comment type="similarity">
    <text evidence="1">Belongs to the FrmR/RcnR family.</text>
</comment>
<organism evidence="2 3">
    <name type="scientific">Mesosutterella multiformis</name>
    <dbReference type="NCBI Taxonomy" id="2259133"/>
    <lineage>
        <taxon>Bacteria</taxon>
        <taxon>Pseudomonadati</taxon>
        <taxon>Pseudomonadota</taxon>
        <taxon>Betaproteobacteria</taxon>
        <taxon>Burkholderiales</taxon>
        <taxon>Sutterellaceae</taxon>
        <taxon>Mesosutterella</taxon>
    </lineage>
</organism>
<dbReference type="AlphaFoldDB" id="A0A388SC94"/>
<proteinExistence type="inferred from homology"/>
<dbReference type="Pfam" id="PF02583">
    <property type="entry name" value="Trns_repr_metal"/>
    <property type="match status" value="1"/>
</dbReference>
<dbReference type="RefSeq" id="WP_116270210.1">
    <property type="nucleotide sequence ID" value="NZ_BGZJ01000001.1"/>
</dbReference>
<evidence type="ECO:0008006" key="4">
    <source>
        <dbReference type="Google" id="ProtNLM"/>
    </source>
</evidence>
<dbReference type="CDD" id="cd10160">
    <property type="entry name" value="CsoR-like_DUF156_3"/>
    <property type="match status" value="1"/>
</dbReference>
<dbReference type="InterPro" id="IPR038390">
    <property type="entry name" value="Metal_Tscrpt_repr_sf"/>
</dbReference>
<dbReference type="GO" id="GO:0045892">
    <property type="term" value="P:negative regulation of DNA-templated transcription"/>
    <property type="evidence" value="ECO:0007669"/>
    <property type="project" value="UniProtKB-ARBA"/>
</dbReference>
<accession>A0A388SC94</accession>
<dbReference type="OrthoDB" id="9806052at2"/>
<dbReference type="GO" id="GO:0046872">
    <property type="term" value="F:metal ion binding"/>
    <property type="evidence" value="ECO:0007669"/>
    <property type="project" value="InterPro"/>
</dbReference>
<protein>
    <recommendedName>
        <fullName evidence="4">Metal-sensitive transcriptional repressor</fullName>
    </recommendedName>
</protein>
<dbReference type="InterPro" id="IPR003735">
    <property type="entry name" value="Metal_Tscrpt_repr"/>
</dbReference>
<dbReference type="Gene3D" id="1.20.58.1000">
    <property type="entry name" value="Metal-sensitive repressor, helix protomer"/>
    <property type="match status" value="1"/>
</dbReference>
<dbReference type="Proteomes" id="UP000266091">
    <property type="component" value="Unassembled WGS sequence"/>
</dbReference>
<keyword evidence="3" id="KW-1185">Reference proteome</keyword>
<reference evidence="2 3" key="1">
    <citation type="journal article" date="2018" name="Int. J. Syst. Evol. Microbiol.">
        <title>Mesosutterella multiformis gen. nov., sp. nov., a member of the family Sutterellaceae and Sutterella megalosphaeroides sp. nov., isolated from human faeces.</title>
        <authorList>
            <person name="Sakamoto M."/>
            <person name="Ikeyama N."/>
            <person name="Kunihiro T."/>
            <person name="Iino T."/>
            <person name="Yuki M."/>
            <person name="Ohkuma M."/>
        </authorList>
    </citation>
    <scope>NUCLEOTIDE SEQUENCE [LARGE SCALE GENOMIC DNA]</scope>
    <source>
        <strain evidence="2 3">4NBBH2</strain>
    </source>
</reference>
<sequence length="91" mass="10303">MRECMDAPNLHRRLNKILGQVKAIDKMVDEDVPCEEILIQINAVKGAMHRVGQIVLEGHLQHCVLEGIENGDAEETIKKFADAVEHFTRRS</sequence>
<evidence type="ECO:0000313" key="2">
    <source>
        <dbReference type="EMBL" id="GBO93928.1"/>
    </source>
</evidence>
<accession>A0A401LN27</accession>
<dbReference type="EMBL" id="BGZJ01000001">
    <property type="protein sequence ID" value="GBO93928.1"/>
    <property type="molecule type" value="Genomic_DNA"/>
</dbReference>